<keyword evidence="5" id="KW-1185">Reference proteome</keyword>
<protein>
    <submittedName>
        <fullName evidence="4">Glycosyl hydrolase</fullName>
    </submittedName>
</protein>
<dbReference type="EMBL" id="BSPC01000028">
    <property type="protein sequence ID" value="GLS20415.1"/>
    <property type="molecule type" value="Genomic_DNA"/>
</dbReference>
<evidence type="ECO:0000313" key="4">
    <source>
        <dbReference type="EMBL" id="GLS20415.1"/>
    </source>
</evidence>
<sequence length="780" mass="82667">MSVAHTSRVVKFMGVPIAMGGFSFKCTLVTVARLIGVPGLLFSVGVTAALSQQPAASPSAVSAEWRDTSLPAERRADLALAAMSRAEKLQLVFGYFSTQAPWMISATKNFVAPDAGRVNSAGYVPGIERLGIPALWETDAGEGVATQRSPNPRERTALPSGLALAASWDRQNAFAGGAMIGNEARLSGFNVQLAGGVNLLREPRNGRNFEYAGEDPLLAGTIVGFEIQGIQSNHIISTLKHFAFNDQETNRGTIDVAIDETAARESDLLAFQIANEIGKPGSVMCSYNRVNGAAACENDWLLNQVLKADWRFKGYVMSDWGAVRSTVEAAKAGLDQESGWAFDASAYFGGALREALNYGHVDQSRLDDMACRILFAMFANGLFDNPILGDQSAQINFSAHASVTRSAAEDSIVLLKNDDLLPLKSSLKTIAVIGGHADKGVLSGGGSSQVYPIGGLAVPNEGPKDFPGPMVFYPSAPMKALQSRSSATITYADGNDLDAAAGLASRSDIAIVFATQWAAESLDLPNLDLPNGQDALIAAVAKANPRTIVVLETGGPVFMPWLSQVGAVLEAWYPGTSGGEAIARILSGEVDPSGHLPATFPASLSQLPRPQLDGDAKLDEDAHPSTNYNVEGAAVGYKWFDKRALTPLFPFGYGLSFTRFDLGGLSAEPAGEGIRVSLSVRNVGKVEGKAVVQAYVGRESGSWEAPKRLGSFDKVELAAGESKSITLDIDPLLLATFDPSSKKWLIEPGDYKVIVGQSATDVAASTTVHLDFRELEIGRH</sequence>
<dbReference type="InterPro" id="IPR026891">
    <property type="entry name" value="Fn3-like"/>
</dbReference>
<dbReference type="InterPro" id="IPR013783">
    <property type="entry name" value="Ig-like_fold"/>
</dbReference>
<dbReference type="PANTHER" id="PTHR42715">
    <property type="entry name" value="BETA-GLUCOSIDASE"/>
    <property type="match status" value="1"/>
</dbReference>
<name>A0ABQ6CKQ2_9HYPH</name>
<evidence type="ECO:0000259" key="3">
    <source>
        <dbReference type="SMART" id="SM01217"/>
    </source>
</evidence>
<dbReference type="SUPFAM" id="SSF52279">
    <property type="entry name" value="Beta-D-glucan exohydrolase, C-terminal domain"/>
    <property type="match status" value="1"/>
</dbReference>
<dbReference type="Pfam" id="PF01915">
    <property type="entry name" value="Glyco_hydro_3_C"/>
    <property type="match status" value="1"/>
</dbReference>
<evidence type="ECO:0000256" key="1">
    <source>
        <dbReference type="ARBA" id="ARBA00005336"/>
    </source>
</evidence>
<proteinExistence type="inferred from homology"/>
<dbReference type="InterPro" id="IPR036962">
    <property type="entry name" value="Glyco_hydro_3_N_sf"/>
</dbReference>
<dbReference type="PRINTS" id="PR00133">
    <property type="entry name" value="GLHYDRLASE3"/>
</dbReference>
<evidence type="ECO:0000256" key="2">
    <source>
        <dbReference type="ARBA" id="ARBA00022801"/>
    </source>
</evidence>
<dbReference type="Pfam" id="PF14310">
    <property type="entry name" value="Fn3-like"/>
    <property type="match status" value="1"/>
</dbReference>
<reference evidence="5" key="1">
    <citation type="journal article" date="2019" name="Int. J. Syst. Evol. Microbiol.">
        <title>The Global Catalogue of Microorganisms (GCM) 10K type strain sequencing project: providing services to taxonomists for standard genome sequencing and annotation.</title>
        <authorList>
            <consortium name="The Broad Institute Genomics Platform"/>
            <consortium name="The Broad Institute Genome Sequencing Center for Infectious Disease"/>
            <person name="Wu L."/>
            <person name="Ma J."/>
        </authorList>
    </citation>
    <scope>NUCLEOTIDE SEQUENCE [LARGE SCALE GENOMIC DNA]</scope>
    <source>
        <strain evidence="5">NBRC 101365</strain>
    </source>
</reference>
<evidence type="ECO:0000313" key="5">
    <source>
        <dbReference type="Proteomes" id="UP001156882"/>
    </source>
</evidence>
<comment type="caution">
    <text evidence="4">The sequence shown here is derived from an EMBL/GenBank/DDBJ whole genome shotgun (WGS) entry which is preliminary data.</text>
</comment>
<gene>
    <name evidence="4" type="ORF">GCM10007874_34320</name>
</gene>
<comment type="similarity">
    <text evidence="1">Belongs to the glycosyl hydrolase 3 family.</text>
</comment>
<organism evidence="4 5">
    <name type="scientific">Labrys miyagiensis</name>
    <dbReference type="NCBI Taxonomy" id="346912"/>
    <lineage>
        <taxon>Bacteria</taxon>
        <taxon>Pseudomonadati</taxon>
        <taxon>Pseudomonadota</taxon>
        <taxon>Alphaproteobacteria</taxon>
        <taxon>Hyphomicrobiales</taxon>
        <taxon>Xanthobacteraceae</taxon>
        <taxon>Labrys</taxon>
    </lineage>
</organism>
<dbReference type="Gene3D" id="3.40.50.1700">
    <property type="entry name" value="Glycoside hydrolase family 3 C-terminal domain"/>
    <property type="match status" value="1"/>
</dbReference>
<dbReference type="InterPro" id="IPR050288">
    <property type="entry name" value="Cellulose_deg_GH3"/>
</dbReference>
<dbReference type="Proteomes" id="UP001156882">
    <property type="component" value="Unassembled WGS sequence"/>
</dbReference>
<accession>A0ABQ6CKQ2</accession>
<keyword evidence="2 4" id="KW-0378">Hydrolase</keyword>
<dbReference type="InterPro" id="IPR002772">
    <property type="entry name" value="Glyco_hydro_3_C"/>
</dbReference>
<dbReference type="Gene3D" id="3.20.20.300">
    <property type="entry name" value="Glycoside hydrolase, family 3, N-terminal domain"/>
    <property type="match status" value="1"/>
</dbReference>
<dbReference type="GO" id="GO:0016787">
    <property type="term" value="F:hydrolase activity"/>
    <property type="evidence" value="ECO:0007669"/>
    <property type="project" value="UniProtKB-KW"/>
</dbReference>
<dbReference type="SMART" id="SM01217">
    <property type="entry name" value="Fn3_like"/>
    <property type="match status" value="1"/>
</dbReference>
<dbReference type="InterPro" id="IPR001764">
    <property type="entry name" value="Glyco_hydro_3_N"/>
</dbReference>
<dbReference type="InterPro" id="IPR036881">
    <property type="entry name" value="Glyco_hydro_3_C_sf"/>
</dbReference>
<dbReference type="PANTHER" id="PTHR42715:SF10">
    <property type="entry name" value="BETA-GLUCOSIDASE"/>
    <property type="match status" value="1"/>
</dbReference>
<dbReference type="InterPro" id="IPR017853">
    <property type="entry name" value="GH"/>
</dbReference>
<feature type="domain" description="Fibronectin type III-like" evidence="3">
    <location>
        <begin position="690"/>
        <end position="759"/>
    </location>
</feature>
<dbReference type="SUPFAM" id="SSF51445">
    <property type="entry name" value="(Trans)glycosidases"/>
    <property type="match status" value="1"/>
</dbReference>
<dbReference type="Gene3D" id="2.60.40.10">
    <property type="entry name" value="Immunoglobulins"/>
    <property type="match status" value="1"/>
</dbReference>
<dbReference type="Pfam" id="PF00933">
    <property type="entry name" value="Glyco_hydro_3"/>
    <property type="match status" value="1"/>
</dbReference>